<sequence>MQAIDIENVKYIQKELIHIKKGDMKGMRQMCSEEDDTITKVVKGGEMLIECATRKRMQSRGYPAQQEIHCIHG</sequence>
<keyword evidence="2" id="KW-1185">Reference proteome</keyword>
<reference evidence="1 2" key="1">
    <citation type="submission" date="2020-11" db="EMBL/GenBank/DDBJ databases">
        <authorList>
            <person name="Wallbank WR R."/>
            <person name="Pardo Diaz C."/>
            <person name="Kozak K."/>
            <person name="Martin S."/>
            <person name="Jiggins C."/>
            <person name="Moest M."/>
            <person name="Warren A I."/>
            <person name="Generalovic N T."/>
            <person name="Byers J.R.P. K."/>
            <person name="Montejo-Kovacevich G."/>
            <person name="Yen C E."/>
        </authorList>
    </citation>
    <scope>NUCLEOTIDE SEQUENCE [LARGE SCALE GENOMIC DNA]</scope>
</reference>
<dbReference type="Proteomes" id="UP000594454">
    <property type="component" value="Chromosome 1"/>
</dbReference>
<accession>A0A7R8UD60</accession>
<dbReference type="AlphaFoldDB" id="A0A7R8UD60"/>
<organism evidence="1 2">
    <name type="scientific">Hermetia illucens</name>
    <name type="common">Black soldier fly</name>
    <dbReference type="NCBI Taxonomy" id="343691"/>
    <lineage>
        <taxon>Eukaryota</taxon>
        <taxon>Metazoa</taxon>
        <taxon>Ecdysozoa</taxon>
        <taxon>Arthropoda</taxon>
        <taxon>Hexapoda</taxon>
        <taxon>Insecta</taxon>
        <taxon>Pterygota</taxon>
        <taxon>Neoptera</taxon>
        <taxon>Endopterygota</taxon>
        <taxon>Diptera</taxon>
        <taxon>Brachycera</taxon>
        <taxon>Stratiomyomorpha</taxon>
        <taxon>Stratiomyidae</taxon>
        <taxon>Hermetiinae</taxon>
        <taxon>Hermetia</taxon>
    </lineage>
</organism>
<gene>
    <name evidence="1" type="ORF">HERILL_LOCUS1650</name>
</gene>
<evidence type="ECO:0000313" key="1">
    <source>
        <dbReference type="EMBL" id="CAD7078379.1"/>
    </source>
</evidence>
<name>A0A7R8UD60_HERIL</name>
<dbReference type="EMBL" id="LR899009">
    <property type="protein sequence ID" value="CAD7078379.1"/>
    <property type="molecule type" value="Genomic_DNA"/>
</dbReference>
<dbReference type="InParanoid" id="A0A7R8UD60"/>
<protein>
    <submittedName>
        <fullName evidence="1">Uncharacterized protein</fullName>
    </submittedName>
</protein>
<evidence type="ECO:0000313" key="2">
    <source>
        <dbReference type="Proteomes" id="UP000594454"/>
    </source>
</evidence>
<proteinExistence type="predicted"/>